<proteinExistence type="predicted"/>
<dbReference type="InterPro" id="IPR016032">
    <property type="entry name" value="Sig_transdc_resp-reg_C-effctor"/>
</dbReference>
<evidence type="ECO:0000313" key="5">
    <source>
        <dbReference type="Proteomes" id="UP001074726"/>
    </source>
</evidence>
<dbReference type="SMART" id="SM00421">
    <property type="entry name" value="HTH_LUXR"/>
    <property type="match status" value="1"/>
</dbReference>
<feature type="domain" description="HTH luxR-type" evidence="3">
    <location>
        <begin position="874"/>
        <end position="939"/>
    </location>
</feature>
<dbReference type="CDD" id="cd06170">
    <property type="entry name" value="LuxR_C_like"/>
    <property type="match status" value="1"/>
</dbReference>
<dbReference type="Pfam" id="PF00196">
    <property type="entry name" value="GerE"/>
    <property type="match status" value="1"/>
</dbReference>
<evidence type="ECO:0000313" key="4">
    <source>
        <dbReference type="EMBL" id="MCY4728834.1"/>
    </source>
</evidence>
<organism evidence="4 5">
    <name type="scientific">Nocardioides pini</name>
    <dbReference type="NCBI Taxonomy" id="2975053"/>
    <lineage>
        <taxon>Bacteria</taxon>
        <taxon>Bacillati</taxon>
        <taxon>Actinomycetota</taxon>
        <taxon>Actinomycetes</taxon>
        <taxon>Propionibacteriales</taxon>
        <taxon>Nocardioidaceae</taxon>
        <taxon>Nocardioides</taxon>
    </lineage>
</organism>
<dbReference type="InterPro" id="IPR027417">
    <property type="entry name" value="P-loop_NTPase"/>
</dbReference>
<evidence type="ECO:0000259" key="3">
    <source>
        <dbReference type="PROSITE" id="PS50043"/>
    </source>
</evidence>
<dbReference type="PRINTS" id="PR00038">
    <property type="entry name" value="HTHLUXR"/>
</dbReference>
<keyword evidence="1" id="KW-0547">Nucleotide-binding</keyword>
<sequence length="942" mass="101425">MGGRLVGREAELDRIAGAVVSARAGTSRCLLVTGEAGIGKSRLVAEAVADLDDALVLTGHAADMTTGEIPFGVVADTLRDLVRAAGVDVLAQAEREALAPLLPGAAPRQPVERVQLLSAFLDLLERLARVRLVVWVVEDLHWADSATRDLVGLAARTLPAGLLIVATVRTDDPERTPGAEAALTSYVAGLARAPGCEVLALSRLSPDAVQRQLRDLLGARPPAEVASRVERLSDGIPFVVEELVAAAGRPELTTAAAVAAGRLGGLSPETRRLVEAAAVGDGHLRISLLEQVLDVTPDELDAALVEALRAGILTTDHERDAVGFRHALLREATSRETGPGARRSWHRRWAEVLEDNPGVLAGDPALLAIAEHWHQARDVRRALAATVAALPAAGRICRADEELALWARLLRGYAAVDDAAGVTGLSIREAYARSALTAGVASFAAEREWVEAVPTELLTEPVRRFHALRNVFHGKGEANAYADDELLAISSAVDEEENDLLAVMVRAFTGSNLTQHTERGDELIARAWTDARRLGDTRVAFMVAAVESYRAQVLGDPEGAAARLREVLEEIGDTTWVGVFHLWGNLAWCEVVCGNHERADAAVTEALSRIPRPHLTINVWEHLVENATATWMLTGQWARARDLFEASGPWWEDDVRTSNARHDLLTLQQRGTADLERWNAHLDSPAPGGAASCMVRELLGAGAAARGDLRAMRTAIRPLWTGDRLTLDDDQLWFTAVLAARAEADASLAGARDDEAEAGEHLSEVEAAAQRFRRFGRLGEVWPLDLAAQLDRFHGRDAGPALREALAGWERIGHVPDVAITHLSLAEQEATHGDRDAARRHLAAGREIAERLEAVPLLARADALAERYALAPRERRTDGVLTEREVEVLRLVADGMTNGQIGVKLFMSPKTASVHVSHILAKLDAANRTEAAATARRRGLLG</sequence>
<keyword evidence="2" id="KW-0067">ATP-binding</keyword>
<dbReference type="InterPro" id="IPR011990">
    <property type="entry name" value="TPR-like_helical_dom_sf"/>
</dbReference>
<dbReference type="SUPFAM" id="SSF48452">
    <property type="entry name" value="TPR-like"/>
    <property type="match status" value="1"/>
</dbReference>
<reference evidence="4" key="1">
    <citation type="submission" date="2022-08" db="EMBL/GenBank/DDBJ databases">
        <title>Genome sequencing of Nocardioides sp. STR2.</title>
        <authorList>
            <person name="So Y."/>
        </authorList>
    </citation>
    <scope>NUCLEOTIDE SEQUENCE</scope>
    <source>
        <strain evidence="4">STR2</strain>
    </source>
</reference>
<dbReference type="PROSITE" id="PS50043">
    <property type="entry name" value="HTH_LUXR_2"/>
    <property type="match status" value="1"/>
</dbReference>
<dbReference type="Pfam" id="PF13191">
    <property type="entry name" value="AAA_16"/>
    <property type="match status" value="1"/>
</dbReference>
<dbReference type="EMBL" id="JAPPUX010000008">
    <property type="protein sequence ID" value="MCY4728834.1"/>
    <property type="molecule type" value="Genomic_DNA"/>
</dbReference>
<protein>
    <submittedName>
        <fullName evidence="4">AAA family ATPase</fullName>
    </submittedName>
</protein>
<keyword evidence="5" id="KW-1185">Reference proteome</keyword>
<dbReference type="PANTHER" id="PTHR16305">
    <property type="entry name" value="TESTICULAR SOLUBLE ADENYLYL CYCLASE"/>
    <property type="match status" value="1"/>
</dbReference>
<dbReference type="SUPFAM" id="SSF52540">
    <property type="entry name" value="P-loop containing nucleoside triphosphate hydrolases"/>
    <property type="match status" value="1"/>
</dbReference>
<evidence type="ECO:0000256" key="1">
    <source>
        <dbReference type="ARBA" id="ARBA00022741"/>
    </source>
</evidence>
<accession>A0ABT4CLD2</accession>
<dbReference type="RefSeq" id="WP_268113910.1">
    <property type="nucleotide sequence ID" value="NZ_JAPPUX010000008.1"/>
</dbReference>
<dbReference type="InterPro" id="IPR000792">
    <property type="entry name" value="Tscrpt_reg_LuxR_C"/>
</dbReference>
<gene>
    <name evidence="4" type="ORF">NYO98_21330</name>
</gene>
<dbReference type="InterPro" id="IPR036388">
    <property type="entry name" value="WH-like_DNA-bd_sf"/>
</dbReference>
<dbReference type="SUPFAM" id="SSF46894">
    <property type="entry name" value="C-terminal effector domain of the bipartite response regulators"/>
    <property type="match status" value="1"/>
</dbReference>
<dbReference type="Proteomes" id="UP001074726">
    <property type="component" value="Unassembled WGS sequence"/>
</dbReference>
<comment type="caution">
    <text evidence="4">The sequence shown here is derived from an EMBL/GenBank/DDBJ whole genome shotgun (WGS) entry which is preliminary data.</text>
</comment>
<dbReference type="InterPro" id="IPR041664">
    <property type="entry name" value="AAA_16"/>
</dbReference>
<dbReference type="Gene3D" id="1.10.10.10">
    <property type="entry name" value="Winged helix-like DNA-binding domain superfamily/Winged helix DNA-binding domain"/>
    <property type="match status" value="1"/>
</dbReference>
<evidence type="ECO:0000256" key="2">
    <source>
        <dbReference type="ARBA" id="ARBA00022840"/>
    </source>
</evidence>
<dbReference type="PANTHER" id="PTHR16305:SF35">
    <property type="entry name" value="TRANSCRIPTIONAL ACTIVATOR DOMAIN"/>
    <property type="match status" value="1"/>
</dbReference>
<name>A0ABT4CLD2_9ACTN</name>